<reference evidence="1 2" key="1">
    <citation type="submission" date="2020-10" db="EMBL/GenBank/DDBJ databases">
        <title>Bacillus sp. HD4P25, an endophyte from a halophyte.</title>
        <authorList>
            <person name="Sun J.-Q."/>
        </authorList>
    </citation>
    <scope>NUCLEOTIDE SEQUENCE [LARGE SCALE GENOMIC DNA]</scope>
    <source>
        <strain evidence="1 2">YIM 93174</strain>
    </source>
</reference>
<protein>
    <submittedName>
        <fullName evidence="1">M3 family oligoendopeptidase</fullName>
    </submittedName>
</protein>
<dbReference type="RefSeq" id="WP_193538260.1">
    <property type="nucleotide sequence ID" value="NZ_JADCLJ010000022.1"/>
</dbReference>
<evidence type="ECO:0000313" key="2">
    <source>
        <dbReference type="Proteomes" id="UP001516662"/>
    </source>
</evidence>
<evidence type="ECO:0000313" key="1">
    <source>
        <dbReference type="EMBL" id="MBE4909543.1"/>
    </source>
</evidence>
<comment type="caution">
    <text evidence="1">The sequence shown here is derived from an EMBL/GenBank/DDBJ whole genome shotgun (WGS) entry which is preliminary data.</text>
</comment>
<dbReference type="EMBL" id="JADCLJ010000022">
    <property type="protein sequence ID" value="MBE4909543.1"/>
    <property type="molecule type" value="Genomic_DNA"/>
</dbReference>
<accession>A0ABR9QM14</accession>
<dbReference type="Proteomes" id="UP001516662">
    <property type="component" value="Unassembled WGS sequence"/>
</dbReference>
<dbReference type="CDD" id="cd09606">
    <property type="entry name" value="M3B_PepF"/>
    <property type="match status" value="1"/>
</dbReference>
<organism evidence="1 2">
    <name type="scientific">Litchfieldia luteola</name>
    <dbReference type="NCBI Taxonomy" id="682179"/>
    <lineage>
        <taxon>Bacteria</taxon>
        <taxon>Bacillati</taxon>
        <taxon>Bacillota</taxon>
        <taxon>Bacilli</taxon>
        <taxon>Bacillales</taxon>
        <taxon>Bacillaceae</taxon>
        <taxon>Litchfieldia</taxon>
    </lineage>
</organism>
<keyword evidence="2" id="KW-1185">Reference proteome</keyword>
<dbReference type="InterPro" id="IPR011976">
    <property type="entry name" value="Pept_M3B_oligopep-rel"/>
</dbReference>
<dbReference type="PANTHER" id="PTHR11804">
    <property type="entry name" value="PROTEASE M3 THIMET OLIGOPEPTIDASE-RELATED"/>
    <property type="match status" value="1"/>
</dbReference>
<proteinExistence type="predicted"/>
<dbReference type="InterPro" id="IPR045090">
    <property type="entry name" value="Pept_M3A_M3B"/>
</dbReference>
<sequence length="564" mass="66298">MNFNDFKYVRPNMEEVEAKFTSVLEKFTNAATLEEQDLAMKDVNELRNTVDTMFNICYVRHTIDTNDEFYKEENDFLDEIQPIAQGLVTKYYNALVNSKFRAELEEKWGHQLFDLADAQLKSFSPEVVEDLQQENKLSSEYTKLVASAKIFFEGEERTLAQLQPFAESTDREMRKKANEVRFNFFKENEEKFDEIYDKLVKVRTKIAKKLGFNNFTELAYLRLNRTDYNAEMVANFRNQVKEFIVPLSTKLKERQRERIGVDTLKYYDEGFKFETGNATPKGSPEWIIENGKKMYDELSAETSEFFDFMIDNNLMDLVAKKGKASGGYCTYIQDYKSPYIFSNFNGTSGDIDVLTHEAGHAFQVYESRHFEVPEYNWPTYEACEIHSMSMEFFTWPWMELFFKEDTDKYKFSHLSEALQFLPYGVAVDEFQHFVYDNPEATPQERKQAWKDIENKYMPGKDYDGNDYLENGGFWQRQGHIYSTPFYYIDYTLAQICAFQFWKRSREESEAAWQDYLNLCKQGGSKPFLELVEVANLKSPFEDGCVQSVVGVIEDWLNSVDDTKL</sequence>
<gene>
    <name evidence="1" type="ORF">IMZ08_15940</name>
</gene>
<dbReference type="PANTHER" id="PTHR11804:SF28">
    <property type="entry name" value="OLIGOENDOPEPTIDASE F"/>
    <property type="match status" value="1"/>
</dbReference>
<dbReference type="Gene3D" id="1.10.1370.30">
    <property type="match status" value="1"/>
</dbReference>
<name>A0ABR9QM14_9BACI</name>
<dbReference type="SUPFAM" id="SSF55486">
    <property type="entry name" value="Metalloproteases ('zincins'), catalytic domain"/>
    <property type="match status" value="1"/>
</dbReference>
<dbReference type="NCBIfam" id="TIGR02289">
    <property type="entry name" value="M3_not_pepF"/>
    <property type="match status" value="1"/>
</dbReference>